<evidence type="ECO:0000313" key="1">
    <source>
        <dbReference type="EMBL" id="ADD49354.1"/>
    </source>
</evidence>
<reference evidence="1" key="1">
    <citation type="journal article" date="2010" name="Virus Res.">
        <title>Comparative sequence analysis of the distal one-third of the genomes of a systemic and an enteric ferret coronavirus.</title>
        <authorList>
            <person name="Wise A.G."/>
            <person name="Kiupel M."/>
            <person name="Garner M.M."/>
            <person name="Clark A.K."/>
            <person name="Maes R.K."/>
        </authorList>
    </citation>
    <scope>NUCLEOTIDE SEQUENCE</scope>
    <source>
        <strain evidence="1">MSU-1</strain>
    </source>
</reference>
<dbReference type="EMBL" id="GU338456">
    <property type="protein sequence ID" value="ADD49354.1"/>
    <property type="molecule type" value="Genomic_RNA"/>
</dbReference>
<organism evidence="1">
    <name type="scientific">Ferret systemic coronavirus</name>
    <dbReference type="NCBI Taxonomy" id="742314"/>
    <lineage>
        <taxon>Viruses</taxon>
        <taxon>Riboviria</taxon>
        <taxon>Orthornavirae</taxon>
        <taxon>Pisuviricota</taxon>
        <taxon>Pisoniviricetes</taxon>
        <taxon>Nidovirales</taxon>
        <taxon>Cornidovirineae</taxon>
        <taxon>Coronaviridae</taxon>
        <taxon>Orthocoronavirinae</taxon>
        <taxon>Alphacoronavirus</taxon>
        <taxon>Minacovirus</taxon>
        <taxon>Alphacoronavirus neovisontis</taxon>
        <taxon>Ferret coronavirus</taxon>
    </lineage>
</organism>
<name>D3XGJ1_9ALPC</name>
<protein>
    <submittedName>
        <fullName evidence="1">Uncharacterized protein</fullName>
    </submittedName>
</protein>
<sequence length="14" mass="1572">MSFSLITIFSGKQL</sequence>
<accession>D3XGJ1</accession>
<proteinExistence type="predicted"/>